<feature type="DNA-binding region" description="OmpR/PhoB-type" evidence="7">
    <location>
        <begin position="129"/>
        <end position="226"/>
    </location>
</feature>
<dbReference type="InterPro" id="IPR016032">
    <property type="entry name" value="Sig_transdc_resp-reg_C-effctor"/>
</dbReference>
<proteinExistence type="predicted"/>
<keyword evidence="11" id="KW-1185">Reference proteome</keyword>
<dbReference type="PROSITE" id="PS51755">
    <property type="entry name" value="OMPR_PHOB"/>
    <property type="match status" value="1"/>
</dbReference>
<sequence>MSGKSMRILIFDKNQASSGYAPLLMSQPGVVTETFSDIDNALRSLNKFHPDVFIISTPLLCEKHCALIRRYRMRGYITPVIVTATGSTMAIRIAAYDAGADDVVSGDIQPEEFVARVSAIERRGRGLSSNCIKLPPYELDLFGKQILRDGMQVQLTNCEYLIAALLIKQNGKVVTRDQLMGQLYSDADLKNQDVINVLICRLKKKLCQDSGFKIKSIRGLGYVFQHHEFMSS</sequence>
<dbReference type="SUPFAM" id="SSF52172">
    <property type="entry name" value="CheY-like"/>
    <property type="match status" value="1"/>
</dbReference>
<protein>
    <submittedName>
        <fullName evidence="10">Response regulator</fullName>
    </submittedName>
</protein>
<dbReference type="InterPro" id="IPR001867">
    <property type="entry name" value="OmpR/PhoB-type_DNA-bd"/>
</dbReference>
<evidence type="ECO:0000256" key="4">
    <source>
        <dbReference type="ARBA" id="ARBA00023125"/>
    </source>
</evidence>
<dbReference type="PROSITE" id="PS50110">
    <property type="entry name" value="RESPONSE_REGULATORY"/>
    <property type="match status" value="1"/>
</dbReference>
<keyword evidence="3" id="KW-0805">Transcription regulation</keyword>
<dbReference type="InterPro" id="IPR011006">
    <property type="entry name" value="CheY-like_superfamily"/>
</dbReference>
<dbReference type="EMBL" id="VICF01000012">
    <property type="protein sequence ID" value="TQC64543.1"/>
    <property type="molecule type" value="Genomic_DNA"/>
</dbReference>
<comment type="caution">
    <text evidence="6">Lacks conserved residue(s) required for the propagation of feature annotation.</text>
</comment>
<dbReference type="Pfam" id="PF00486">
    <property type="entry name" value="Trans_reg_C"/>
    <property type="match status" value="1"/>
</dbReference>
<dbReference type="PANTHER" id="PTHR48111:SF1">
    <property type="entry name" value="TWO-COMPONENT RESPONSE REGULATOR ORR33"/>
    <property type="match status" value="1"/>
</dbReference>
<dbReference type="SMART" id="SM00862">
    <property type="entry name" value="Trans_reg_C"/>
    <property type="match status" value="1"/>
</dbReference>
<feature type="domain" description="OmpR/PhoB-type" evidence="9">
    <location>
        <begin position="129"/>
        <end position="226"/>
    </location>
</feature>
<name>A0ABY2ZSK8_9GAMM</name>
<evidence type="ECO:0000259" key="8">
    <source>
        <dbReference type="PROSITE" id="PS50110"/>
    </source>
</evidence>
<dbReference type="Proteomes" id="UP000319715">
    <property type="component" value="Unassembled WGS sequence"/>
</dbReference>
<evidence type="ECO:0000313" key="10">
    <source>
        <dbReference type="EMBL" id="TQC64543.1"/>
    </source>
</evidence>
<keyword evidence="4 7" id="KW-0238">DNA-binding</keyword>
<dbReference type="InterPro" id="IPR001789">
    <property type="entry name" value="Sig_transdc_resp-reg_receiver"/>
</dbReference>
<keyword evidence="2" id="KW-0902">Two-component regulatory system</keyword>
<evidence type="ECO:0000256" key="2">
    <source>
        <dbReference type="ARBA" id="ARBA00023012"/>
    </source>
</evidence>
<keyword evidence="1" id="KW-0597">Phosphoprotein</keyword>
<evidence type="ECO:0000256" key="1">
    <source>
        <dbReference type="ARBA" id="ARBA00022553"/>
    </source>
</evidence>
<evidence type="ECO:0000256" key="7">
    <source>
        <dbReference type="PROSITE-ProRule" id="PRU01091"/>
    </source>
</evidence>
<evidence type="ECO:0000256" key="5">
    <source>
        <dbReference type="ARBA" id="ARBA00023163"/>
    </source>
</evidence>
<organism evidence="10 11">
    <name type="scientific">Pantoea dispersa</name>
    <dbReference type="NCBI Taxonomy" id="59814"/>
    <lineage>
        <taxon>Bacteria</taxon>
        <taxon>Pseudomonadati</taxon>
        <taxon>Pseudomonadota</taxon>
        <taxon>Gammaproteobacteria</taxon>
        <taxon>Enterobacterales</taxon>
        <taxon>Erwiniaceae</taxon>
        <taxon>Pantoea</taxon>
    </lineage>
</organism>
<evidence type="ECO:0000256" key="3">
    <source>
        <dbReference type="ARBA" id="ARBA00023015"/>
    </source>
</evidence>
<gene>
    <name evidence="10" type="ORF">FK492_21955</name>
</gene>
<dbReference type="Pfam" id="PF00072">
    <property type="entry name" value="Response_reg"/>
    <property type="match status" value="1"/>
</dbReference>
<dbReference type="InterPro" id="IPR036388">
    <property type="entry name" value="WH-like_DNA-bd_sf"/>
</dbReference>
<evidence type="ECO:0000256" key="6">
    <source>
        <dbReference type="PROSITE-ProRule" id="PRU00169"/>
    </source>
</evidence>
<evidence type="ECO:0000313" key="11">
    <source>
        <dbReference type="Proteomes" id="UP000319715"/>
    </source>
</evidence>
<reference evidence="10 11" key="1">
    <citation type="submission" date="2019-06" db="EMBL/GenBank/DDBJ databases">
        <title>Pantoea dispersa Assembly.</title>
        <authorList>
            <person name="Wang J."/>
        </authorList>
    </citation>
    <scope>NUCLEOTIDE SEQUENCE [LARGE SCALE GENOMIC DNA]</scope>
    <source>
        <strain evidence="11">bio</strain>
    </source>
</reference>
<dbReference type="Gene3D" id="1.10.10.10">
    <property type="entry name" value="Winged helix-like DNA-binding domain superfamily/Winged helix DNA-binding domain"/>
    <property type="match status" value="1"/>
</dbReference>
<evidence type="ECO:0000259" key="9">
    <source>
        <dbReference type="PROSITE" id="PS51755"/>
    </source>
</evidence>
<dbReference type="CDD" id="cd00383">
    <property type="entry name" value="trans_reg_C"/>
    <property type="match status" value="1"/>
</dbReference>
<dbReference type="SUPFAM" id="SSF46894">
    <property type="entry name" value="C-terminal effector domain of the bipartite response regulators"/>
    <property type="match status" value="1"/>
</dbReference>
<dbReference type="PANTHER" id="PTHR48111">
    <property type="entry name" value="REGULATOR OF RPOS"/>
    <property type="match status" value="1"/>
</dbReference>
<dbReference type="SMART" id="SM00448">
    <property type="entry name" value="REC"/>
    <property type="match status" value="1"/>
</dbReference>
<feature type="domain" description="Response regulatory" evidence="8">
    <location>
        <begin position="7"/>
        <end position="121"/>
    </location>
</feature>
<dbReference type="Gene3D" id="3.40.50.2300">
    <property type="match status" value="1"/>
</dbReference>
<keyword evidence="5" id="KW-0804">Transcription</keyword>
<accession>A0ABY2ZSK8</accession>
<dbReference type="InterPro" id="IPR039420">
    <property type="entry name" value="WalR-like"/>
</dbReference>
<comment type="caution">
    <text evidence="10">The sequence shown here is derived from an EMBL/GenBank/DDBJ whole genome shotgun (WGS) entry which is preliminary data.</text>
</comment>